<dbReference type="AlphaFoldDB" id="A0A813GIK1"/>
<comment type="subcellular location">
    <subcellularLocation>
        <location evidence="1">Cell membrane</location>
        <topology evidence="1">Multi-pass membrane protein</topology>
    </subcellularLocation>
</comment>
<evidence type="ECO:0000256" key="6">
    <source>
        <dbReference type="ARBA" id="ARBA00023065"/>
    </source>
</evidence>
<evidence type="ECO:0000256" key="1">
    <source>
        <dbReference type="ARBA" id="ARBA00004651"/>
    </source>
</evidence>
<keyword evidence="5" id="KW-1133">Transmembrane helix</keyword>
<keyword evidence="2" id="KW-0813">Transport</keyword>
<organism evidence="8 9">
    <name type="scientific">Polarella glacialis</name>
    <name type="common">Dinoflagellate</name>
    <dbReference type="NCBI Taxonomy" id="89957"/>
    <lineage>
        <taxon>Eukaryota</taxon>
        <taxon>Sar</taxon>
        <taxon>Alveolata</taxon>
        <taxon>Dinophyceae</taxon>
        <taxon>Suessiales</taxon>
        <taxon>Suessiaceae</taxon>
        <taxon>Polarella</taxon>
    </lineage>
</organism>
<sequence>SGATWSRPMLARGRPLSRSHQRFCRSFQTGPEVAAPQTDEQRIAVEQEAQRRLSLATSQTMALNYCRSDESNRFTRFFRGLSIDVNYDFRRWKKHQRAGRHFMLWTPRNILRSDNIRRLLFPDLAFIGATSSLLCYYNTSVASEMILSLPFECFTVTSMALGLLATFKTQASYARFNEGRSLWGTLINESRALTSRILTRVHCQTGRGMKVWNGQQHAAKLVRTFPLTLKYHLTEDGCNPHIIIGASTTDAEIRA</sequence>
<keyword evidence="7" id="KW-0472">Membrane</keyword>
<comment type="caution">
    <text evidence="8">The sequence shown here is derived from an EMBL/GenBank/DDBJ whole genome shotgun (WGS) entry which is preliminary data.</text>
</comment>
<dbReference type="GO" id="GO:0005254">
    <property type="term" value="F:chloride channel activity"/>
    <property type="evidence" value="ECO:0007669"/>
    <property type="project" value="InterPro"/>
</dbReference>
<keyword evidence="9" id="KW-1185">Reference proteome</keyword>
<evidence type="ECO:0000256" key="3">
    <source>
        <dbReference type="ARBA" id="ARBA00022475"/>
    </source>
</evidence>
<dbReference type="Proteomes" id="UP000654075">
    <property type="component" value="Unassembled WGS sequence"/>
</dbReference>
<gene>
    <name evidence="8" type="ORF">PGLA1383_LOCUS41905</name>
</gene>
<dbReference type="Pfam" id="PF25539">
    <property type="entry name" value="Bestrophin_2"/>
    <property type="match status" value="1"/>
</dbReference>
<feature type="non-terminal residue" evidence="8">
    <location>
        <position position="1"/>
    </location>
</feature>
<dbReference type="PANTHER" id="PTHR33281">
    <property type="entry name" value="UPF0187 PROTEIN YNEE"/>
    <property type="match status" value="1"/>
</dbReference>
<name>A0A813GIK1_POLGL</name>
<evidence type="ECO:0000256" key="2">
    <source>
        <dbReference type="ARBA" id="ARBA00022448"/>
    </source>
</evidence>
<keyword evidence="4" id="KW-0812">Transmembrane</keyword>
<evidence type="ECO:0000256" key="7">
    <source>
        <dbReference type="ARBA" id="ARBA00023136"/>
    </source>
</evidence>
<proteinExistence type="predicted"/>
<protein>
    <submittedName>
        <fullName evidence="8">Uncharacterized protein</fullName>
    </submittedName>
</protein>
<keyword evidence="3" id="KW-1003">Cell membrane</keyword>
<feature type="non-terminal residue" evidence="8">
    <location>
        <position position="255"/>
    </location>
</feature>
<evidence type="ECO:0000313" key="8">
    <source>
        <dbReference type="EMBL" id="CAE8624801.1"/>
    </source>
</evidence>
<evidence type="ECO:0000256" key="5">
    <source>
        <dbReference type="ARBA" id="ARBA00022989"/>
    </source>
</evidence>
<dbReference type="PANTHER" id="PTHR33281:SF19">
    <property type="entry name" value="VOLTAGE-DEPENDENT ANION CHANNEL-FORMING PROTEIN YNEE"/>
    <property type="match status" value="1"/>
</dbReference>
<dbReference type="GO" id="GO:0005886">
    <property type="term" value="C:plasma membrane"/>
    <property type="evidence" value="ECO:0007669"/>
    <property type="project" value="UniProtKB-SubCell"/>
</dbReference>
<dbReference type="InterPro" id="IPR044669">
    <property type="entry name" value="YneE/VCCN1/2-like"/>
</dbReference>
<keyword evidence="6" id="KW-0406">Ion transport</keyword>
<accession>A0A813GIK1</accession>
<evidence type="ECO:0000313" key="9">
    <source>
        <dbReference type="Proteomes" id="UP000654075"/>
    </source>
</evidence>
<dbReference type="EMBL" id="CAJNNV010028494">
    <property type="protein sequence ID" value="CAE8624801.1"/>
    <property type="molecule type" value="Genomic_DNA"/>
</dbReference>
<dbReference type="OrthoDB" id="411536at2759"/>
<evidence type="ECO:0000256" key="4">
    <source>
        <dbReference type="ARBA" id="ARBA00022692"/>
    </source>
</evidence>
<reference evidence="8" key="1">
    <citation type="submission" date="2021-02" db="EMBL/GenBank/DDBJ databases">
        <authorList>
            <person name="Dougan E. K."/>
            <person name="Rhodes N."/>
            <person name="Thang M."/>
            <person name="Chan C."/>
        </authorList>
    </citation>
    <scope>NUCLEOTIDE SEQUENCE</scope>
</reference>